<organism evidence="2">
    <name type="scientific">marine sediment metagenome</name>
    <dbReference type="NCBI Taxonomy" id="412755"/>
    <lineage>
        <taxon>unclassified sequences</taxon>
        <taxon>metagenomes</taxon>
        <taxon>ecological metagenomes</taxon>
    </lineage>
</organism>
<evidence type="ECO:0000313" key="2">
    <source>
        <dbReference type="EMBL" id="GAG18276.1"/>
    </source>
</evidence>
<feature type="domain" description="Peptidase M15A C-terminal" evidence="1">
    <location>
        <begin position="16"/>
        <end position="115"/>
    </location>
</feature>
<reference evidence="2" key="1">
    <citation type="journal article" date="2014" name="Front. Microbiol.">
        <title>High frequency of phylogenetically diverse reductive dehalogenase-homologous genes in deep subseafloor sedimentary metagenomes.</title>
        <authorList>
            <person name="Kawai M."/>
            <person name="Futagami T."/>
            <person name="Toyoda A."/>
            <person name="Takaki Y."/>
            <person name="Nishi S."/>
            <person name="Hori S."/>
            <person name="Arai W."/>
            <person name="Tsubouchi T."/>
            <person name="Morono Y."/>
            <person name="Uchiyama I."/>
            <person name="Ito T."/>
            <person name="Fujiyama A."/>
            <person name="Inagaki F."/>
            <person name="Takami H."/>
        </authorList>
    </citation>
    <scope>NUCLEOTIDE SEQUENCE</scope>
    <source>
        <strain evidence="2">Expedition CK06-06</strain>
    </source>
</reference>
<dbReference type="SUPFAM" id="SSF55166">
    <property type="entry name" value="Hedgehog/DD-peptidase"/>
    <property type="match status" value="1"/>
</dbReference>
<dbReference type="EMBL" id="BARS01036733">
    <property type="protein sequence ID" value="GAG18276.1"/>
    <property type="molecule type" value="Genomic_DNA"/>
</dbReference>
<protein>
    <recommendedName>
        <fullName evidence="1">Peptidase M15A C-terminal domain-containing protein</fullName>
    </recommendedName>
</protein>
<accession>X0WZU0</accession>
<name>X0WZU0_9ZZZZ</name>
<evidence type="ECO:0000259" key="1">
    <source>
        <dbReference type="Pfam" id="PF08291"/>
    </source>
</evidence>
<dbReference type="Gene3D" id="3.30.1380.10">
    <property type="match status" value="1"/>
</dbReference>
<dbReference type="AlphaFoldDB" id="X0WZU0"/>
<dbReference type="InterPro" id="IPR009045">
    <property type="entry name" value="Zn_M74/Hedgehog-like"/>
</dbReference>
<sequence length="130" mass="15524">MQIEKKKISEFFYNTEFLCKCGKCNDYEISKHHLTMLDFLRIYYGKPIIIVSGRRCKNWNHTIKGNKNSAHLRENCSDIKVTNSRNRYKILEIIFKRDLFNRIGINSKNGFIHLDNDDSLVKEVLWTYND</sequence>
<proteinExistence type="predicted"/>
<dbReference type="Pfam" id="PF08291">
    <property type="entry name" value="Peptidase_M15_3"/>
    <property type="match status" value="1"/>
</dbReference>
<dbReference type="InterPro" id="IPR013230">
    <property type="entry name" value="Peptidase_M15A_C"/>
</dbReference>
<comment type="caution">
    <text evidence="2">The sequence shown here is derived from an EMBL/GenBank/DDBJ whole genome shotgun (WGS) entry which is preliminary data.</text>
</comment>
<gene>
    <name evidence="2" type="ORF">S01H1_56413</name>
</gene>